<protein>
    <submittedName>
        <fullName evidence="1">Uncharacterized protein</fullName>
    </submittedName>
</protein>
<evidence type="ECO:0000313" key="2">
    <source>
        <dbReference type="Proteomes" id="UP000807769"/>
    </source>
</evidence>
<comment type="caution">
    <text evidence="1">The sequence shown here is derived from an EMBL/GenBank/DDBJ whole genome shotgun (WGS) entry which is preliminary data.</text>
</comment>
<organism evidence="1 2">
    <name type="scientific">Suillus subaureus</name>
    <dbReference type="NCBI Taxonomy" id="48587"/>
    <lineage>
        <taxon>Eukaryota</taxon>
        <taxon>Fungi</taxon>
        <taxon>Dikarya</taxon>
        <taxon>Basidiomycota</taxon>
        <taxon>Agaricomycotina</taxon>
        <taxon>Agaricomycetes</taxon>
        <taxon>Agaricomycetidae</taxon>
        <taxon>Boletales</taxon>
        <taxon>Suillineae</taxon>
        <taxon>Suillaceae</taxon>
        <taxon>Suillus</taxon>
    </lineage>
</organism>
<dbReference type="EMBL" id="JABBWG010000040">
    <property type="protein sequence ID" value="KAG1807998.1"/>
    <property type="molecule type" value="Genomic_DNA"/>
</dbReference>
<keyword evidence="2" id="KW-1185">Reference proteome</keyword>
<dbReference type="RefSeq" id="XP_041188383.1">
    <property type="nucleotide sequence ID" value="XM_041336787.1"/>
</dbReference>
<dbReference type="OrthoDB" id="2363873at2759"/>
<accession>A0A9P7J8H8</accession>
<reference evidence="1" key="1">
    <citation type="journal article" date="2020" name="New Phytol.">
        <title>Comparative genomics reveals dynamic genome evolution in host specialist ectomycorrhizal fungi.</title>
        <authorList>
            <person name="Lofgren L.A."/>
            <person name="Nguyen N.H."/>
            <person name="Vilgalys R."/>
            <person name="Ruytinx J."/>
            <person name="Liao H.L."/>
            <person name="Branco S."/>
            <person name="Kuo A."/>
            <person name="LaButti K."/>
            <person name="Lipzen A."/>
            <person name="Andreopoulos W."/>
            <person name="Pangilinan J."/>
            <person name="Riley R."/>
            <person name="Hundley H."/>
            <person name="Na H."/>
            <person name="Barry K."/>
            <person name="Grigoriev I.V."/>
            <person name="Stajich J.E."/>
            <person name="Kennedy P.G."/>
        </authorList>
    </citation>
    <scope>NUCLEOTIDE SEQUENCE</scope>
    <source>
        <strain evidence="1">MN1</strain>
    </source>
</reference>
<dbReference type="GeneID" id="64630803"/>
<evidence type="ECO:0000313" key="1">
    <source>
        <dbReference type="EMBL" id="KAG1807998.1"/>
    </source>
</evidence>
<name>A0A9P7J8H8_9AGAM</name>
<dbReference type="AlphaFoldDB" id="A0A9P7J8H8"/>
<sequence>MGVIYLGGVIRTRTPSHEVSRYTKILLVQLHQARRISQKNENLMHREILDNMLTMPRWSRLSEI</sequence>
<gene>
    <name evidence="1" type="ORF">BJ212DRAFT_1384967</name>
</gene>
<dbReference type="Proteomes" id="UP000807769">
    <property type="component" value="Unassembled WGS sequence"/>
</dbReference>
<proteinExistence type="predicted"/>